<evidence type="ECO:0000313" key="2">
    <source>
        <dbReference type="WBParaSite" id="JU765_v2.g4127.t3"/>
    </source>
</evidence>
<reference evidence="2" key="1">
    <citation type="submission" date="2022-11" db="UniProtKB">
        <authorList>
            <consortium name="WormBaseParasite"/>
        </authorList>
    </citation>
    <scope>IDENTIFICATION</scope>
</reference>
<dbReference type="Proteomes" id="UP000887576">
    <property type="component" value="Unplaced"/>
</dbReference>
<name>A0AC34R7D6_9BILA</name>
<organism evidence="1 2">
    <name type="scientific">Panagrolaimus sp. JU765</name>
    <dbReference type="NCBI Taxonomy" id="591449"/>
    <lineage>
        <taxon>Eukaryota</taxon>
        <taxon>Metazoa</taxon>
        <taxon>Ecdysozoa</taxon>
        <taxon>Nematoda</taxon>
        <taxon>Chromadorea</taxon>
        <taxon>Rhabditida</taxon>
        <taxon>Tylenchina</taxon>
        <taxon>Panagrolaimomorpha</taxon>
        <taxon>Panagrolaimoidea</taxon>
        <taxon>Panagrolaimidae</taxon>
        <taxon>Panagrolaimus</taxon>
    </lineage>
</organism>
<proteinExistence type="predicted"/>
<sequence length="326" mass="36727">MKYAQLVIGPAGSGKSTYCEGIQKHGEAIGRTIHVVNLDPAAEVFKYDCLFDIRELISVDDLAEDEDDTLSEMGPNGSLVFCMEYIANNLENLQDAVEGGDDEYFLFDCPGQIELYSHMTVMRTIVDAIRSWGFNICAVFLLDSQFMIDIDKFMAGQIELYSHMTVMRTIVDAIRSWGFNICAVFLLDSQFMIDIDKFMAGALTALSTLLVLECSAVCVLSKVDLLKSDDKERMEHILESEFSKLLEEMPPTGFSKSFRFLTEKIANVMDSYSMVSFVPLNLEDEDSISEVLMQIDNCIQYGEDLDVKCKDDPEVMDDDDDTNAWD</sequence>
<protein>
    <submittedName>
        <fullName evidence="2">GPN-loop GTPase 3</fullName>
    </submittedName>
</protein>
<accession>A0AC34R7D6</accession>
<evidence type="ECO:0000313" key="1">
    <source>
        <dbReference type="Proteomes" id="UP000887576"/>
    </source>
</evidence>
<dbReference type="WBParaSite" id="JU765_v2.g4127.t3">
    <property type="protein sequence ID" value="JU765_v2.g4127.t3"/>
    <property type="gene ID" value="JU765_v2.g4127"/>
</dbReference>